<dbReference type="EMBL" id="JASNRB020000002">
    <property type="protein sequence ID" value="MFJ1466843.1"/>
    <property type="molecule type" value="Genomic_DNA"/>
</dbReference>
<accession>A0ACC7M5I0</accession>
<sequence>MYSNDNDLRLLLVDDERMSADMLLGMFAGESDATLRCVHDPDSAIAAALDFKPTVMLVDLRMPGVDGLDLIHRLRDHPATAAVPLLMLSTEVDPHVKAAGFAAGAADYLVKWPDRVELTARVRAHSNACLVARERDRAAAALADSRTALLRRTEQLAHAQAALHEAQKMEAIGQLAGTVAHDVNNILHIINGHLQLMRIENPDERARRRIDAATDGVRRGTQLTTQLLATARGNSRTSESIDLGAFLRGIDGTVFNPAGAMPPCALDLASTPSCASLDPIELQKVLAELVKNAREATSGGGAVTLVLDSEQVAPRTAQVPAGSYARIRVVDTGAGMAPDVQRRAFEPFFTTKSGVQGAGLGLALAAGFVRKHHGHIDLESRAGHGTCVTLRFPLQAG</sequence>
<protein>
    <submittedName>
        <fullName evidence="1">ATP-binding protein</fullName>
    </submittedName>
</protein>
<organism evidence="1 2">
    <name type="scientific">Massilia orientalis</name>
    <dbReference type="NCBI Taxonomy" id="3050128"/>
    <lineage>
        <taxon>Bacteria</taxon>
        <taxon>Pseudomonadati</taxon>
        <taxon>Pseudomonadota</taxon>
        <taxon>Betaproteobacteria</taxon>
        <taxon>Burkholderiales</taxon>
        <taxon>Oxalobacteraceae</taxon>
        <taxon>Telluria group</taxon>
        <taxon>Massilia</taxon>
    </lineage>
</organism>
<keyword evidence="1" id="KW-0547">Nucleotide-binding</keyword>
<evidence type="ECO:0000313" key="1">
    <source>
        <dbReference type="EMBL" id="MFJ1466843.1"/>
    </source>
</evidence>
<comment type="caution">
    <text evidence="1">The sequence shown here is derived from an EMBL/GenBank/DDBJ whole genome shotgun (WGS) entry which is preliminary data.</text>
</comment>
<proteinExistence type="predicted"/>
<keyword evidence="2" id="KW-1185">Reference proteome</keyword>
<keyword evidence="1" id="KW-0067">ATP-binding</keyword>
<dbReference type="Proteomes" id="UP001168096">
    <property type="component" value="Unassembled WGS sequence"/>
</dbReference>
<reference evidence="1" key="1">
    <citation type="submission" date="2024-11" db="EMBL/GenBank/DDBJ databases">
        <title>Description of Massilia orientalis sp. nov., isolated from rhizosphere soil of Ageratina adenophora.</title>
        <authorList>
            <person name="Wang Y."/>
        </authorList>
    </citation>
    <scope>NUCLEOTIDE SEQUENCE</scope>
    <source>
        <strain evidence="1">YIM B02787</strain>
    </source>
</reference>
<evidence type="ECO:0000313" key="2">
    <source>
        <dbReference type="Proteomes" id="UP001168096"/>
    </source>
</evidence>
<gene>
    <name evidence="1" type="ORF">QPK29_003905</name>
</gene>
<name>A0ACC7M5I0_9BURK</name>